<feature type="region of interest" description="Disordered" evidence="1">
    <location>
        <begin position="81"/>
        <end position="124"/>
    </location>
</feature>
<dbReference type="EMBL" id="CAICTM010001804">
    <property type="protein sequence ID" value="CAB9526298.1"/>
    <property type="molecule type" value="Genomic_DNA"/>
</dbReference>
<accession>A0A9N8HT16</accession>
<evidence type="ECO:0000313" key="2">
    <source>
        <dbReference type="EMBL" id="CAB9526298.1"/>
    </source>
</evidence>
<evidence type="ECO:0000256" key="1">
    <source>
        <dbReference type="SAM" id="MobiDB-lite"/>
    </source>
</evidence>
<feature type="compositionally biased region" description="Polar residues" evidence="1">
    <location>
        <begin position="85"/>
        <end position="94"/>
    </location>
</feature>
<gene>
    <name evidence="2" type="ORF">SEMRO_1806_G298880.1</name>
</gene>
<comment type="caution">
    <text evidence="2">The sequence shown here is derived from an EMBL/GenBank/DDBJ whole genome shotgun (WGS) entry which is preliminary data.</text>
</comment>
<proteinExistence type="predicted"/>
<evidence type="ECO:0000313" key="3">
    <source>
        <dbReference type="Proteomes" id="UP001153069"/>
    </source>
</evidence>
<dbReference type="AlphaFoldDB" id="A0A9N8HT16"/>
<keyword evidence="3" id="KW-1185">Reference proteome</keyword>
<reference evidence="2" key="1">
    <citation type="submission" date="2020-06" db="EMBL/GenBank/DDBJ databases">
        <authorList>
            <consortium name="Plant Systems Biology data submission"/>
        </authorList>
    </citation>
    <scope>NUCLEOTIDE SEQUENCE</scope>
    <source>
        <strain evidence="2">D6</strain>
    </source>
</reference>
<sequence>MNHRIINSDRRAPRWDHDTAMLASSMMLVSISEDCPSQNVGFKSRISAAPRLGSGSSLSGWGSAATRQSCKMDLCALAAAAAEQQGETPKTQPPTAMRRSSAVASDHGEGWGFYAGGDVYSRQR</sequence>
<protein>
    <submittedName>
        <fullName evidence="2">Uncharacterized protein</fullName>
    </submittedName>
</protein>
<name>A0A9N8HT16_9STRA</name>
<organism evidence="2 3">
    <name type="scientific">Seminavis robusta</name>
    <dbReference type="NCBI Taxonomy" id="568900"/>
    <lineage>
        <taxon>Eukaryota</taxon>
        <taxon>Sar</taxon>
        <taxon>Stramenopiles</taxon>
        <taxon>Ochrophyta</taxon>
        <taxon>Bacillariophyta</taxon>
        <taxon>Bacillariophyceae</taxon>
        <taxon>Bacillariophycidae</taxon>
        <taxon>Naviculales</taxon>
        <taxon>Naviculaceae</taxon>
        <taxon>Seminavis</taxon>
    </lineage>
</organism>
<dbReference type="Proteomes" id="UP001153069">
    <property type="component" value="Unassembled WGS sequence"/>
</dbReference>